<dbReference type="VEuPathDB" id="FungiDB:ASPFODRAFT_223636"/>
<evidence type="ECO:0000256" key="1">
    <source>
        <dbReference type="SAM" id="MobiDB-lite"/>
    </source>
</evidence>
<dbReference type="AlphaFoldDB" id="A0A1M3T0J2"/>
<feature type="compositionally biased region" description="Basic and acidic residues" evidence="1">
    <location>
        <begin position="322"/>
        <end position="337"/>
    </location>
</feature>
<sequence>MSKALGAFSEGNSIIIHKFRLRCSIHLTNGKKTLNIPPPHLPKTELSLPFRDRKGSYRSRSPPAELNVEGVLFLDISPFSQERHGVSSATPVISRSCPSDAAEDERSTGRELACPVVGDDKLRDMVLLYTSGGVFDSNEGKFIPLCDESHTDDAESTFGDSDQGELPNVFPRSNSVAFFSLWDSLRSHCFAGCFAWIKDSRRVFTKSQNLAYLATFRNNAMAEVSRPGIPLDTSLLIKLKLHSPILNKAIEEEHRKGQFGKQLIDGQTLPALALIRGPGSKELIPPLDGTTCRIKMDNVPYCSFCRKPYRVDSGCFRKNPKRKDQTKEGRSHKERPSSSHTGARRPSKRRPSTVDEDDDVVGPNGSKKPTSMAIKVSGEDE</sequence>
<name>A0A1M3T0J2_ASPLC</name>
<gene>
    <name evidence="2" type="ORF">ASPFODRAFT_223636</name>
</gene>
<organism evidence="2 3">
    <name type="scientific">Aspergillus luchuensis (strain CBS 106.47)</name>
    <dbReference type="NCBI Taxonomy" id="1137211"/>
    <lineage>
        <taxon>Eukaryota</taxon>
        <taxon>Fungi</taxon>
        <taxon>Dikarya</taxon>
        <taxon>Ascomycota</taxon>
        <taxon>Pezizomycotina</taxon>
        <taxon>Eurotiomycetes</taxon>
        <taxon>Eurotiomycetidae</taxon>
        <taxon>Eurotiales</taxon>
        <taxon>Aspergillaceae</taxon>
        <taxon>Aspergillus</taxon>
        <taxon>Aspergillus subgen. Circumdati</taxon>
    </lineage>
</organism>
<evidence type="ECO:0000313" key="2">
    <source>
        <dbReference type="EMBL" id="OJZ80267.1"/>
    </source>
</evidence>
<proteinExistence type="predicted"/>
<feature type="region of interest" description="Disordered" evidence="1">
    <location>
        <begin position="315"/>
        <end position="381"/>
    </location>
</feature>
<feature type="compositionally biased region" description="Basic residues" evidence="1">
    <location>
        <begin position="342"/>
        <end position="351"/>
    </location>
</feature>
<evidence type="ECO:0000313" key="3">
    <source>
        <dbReference type="Proteomes" id="UP000184063"/>
    </source>
</evidence>
<dbReference type="Proteomes" id="UP000184063">
    <property type="component" value="Unassembled WGS sequence"/>
</dbReference>
<dbReference type="EMBL" id="KV878257">
    <property type="protein sequence ID" value="OJZ80267.1"/>
    <property type="molecule type" value="Genomic_DNA"/>
</dbReference>
<accession>A0A1M3T0J2</accession>
<protein>
    <submittedName>
        <fullName evidence="2">Uncharacterized protein</fullName>
    </submittedName>
</protein>
<reference evidence="3" key="1">
    <citation type="journal article" date="2017" name="Genome Biol.">
        <title>Comparative genomics reveals high biological diversity and specific adaptations in the industrially and medically important fungal genus Aspergillus.</title>
        <authorList>
            <person name="de Vries R.P."/>
            <person name="Riley R."/>
            <person name="Wiebenga A."/>
            <person name="Aguilar-Osorio G."/>
            <person name="Amillis S."/>
            <person name="Uchima C.A."/>
            <person name="Anderluh G."/>
            <person name="Asadollahi M."/>
            <person name="Askin M."/>
            <person name="Barry K."/>
            <person name="Battaglia E."/>
            <person name="Bayram O."/>
            <person name="Benocci T."/>
            <person name="Braus-Stromeyer S.A."/>
            <person name="Caldana C."/>
            <person name="Canovas D."/>
            <person name="Cerqueira G.C."/>
            <person name="Chen F."/>
            <person name="Chen W."/>
            <person name="Choi C."/>
            <person name="Clum A."/>
            <person name="Dos Santos R.A."/>
            <person name="Damasio A.R."/>
            <person name="Diallinas G."/>
            <person name="Emri T."/>
            <person name="Fekete E."/>
            <person name="Flipphi M."/>
            <person name="Freyberg S."/>
            <person name="Gallo A."/>
            <person name="Gournas C."/>
            <person name="Habgood R."/>
            <person name="Hainaut M."/>
            <person name="Harispe M.L."/>
            <person name="Henrissat B."/>
            <person name="Hilden K.S."/>
            <person name="Hope R."/>
            <person name="Hossain A."/>
            <person name="Karabika E."/>
            <person name="Karaffa L."/>
            <person name="Karanyi Z."/>
            <person name="Krasevec N."/>
            <person name="Kuo A."/>
            <person name="Kusch H."/>
            <person name="LaButti K."/>
            <person name="Lagendijk E.L."/>
            <person name="Lapidus A."/>
            <person name="Levasseur A."/>
            <person name="Lindquist E."/>
            <person name="Lipzen A."/>
            <person name="Logrieco A.F."/>
            <person name="MacCabe A."/>
            <person name="Maekelae M.R."/>
            <person name="Malavazi I."/>
            <person name="Melin P."/>
            <person name="Meyer V."/>
            <person name="Mielnichuk N."/>
            <person name="Miskei M."/>
            <person name="Molnar A.P."/>
            <person name="Mule G."/>
            <person name="Ngan C.Y."/>
            <person name="Orejas M."/>
            <person name="Orosz E."/>
            <person name="Ouedraogo J.P."/>
            <person name="Overkamp K.M."/>
            <person name="Park H.-S."/>
            <person name="Perrone G."/>
            <person name="Piumi F."/>
            <person name="Punt P.J."/>
            <person name="Ram A.F."/>
            <person name="Ramon A."/>
            <person name="Rauscher S."/>
            <person name="Record E."/>
            <person name="Riano-Pachon D.M."/>
            <person name="Robert V."/>
            <person name="Roehrig J."/>
            <person name="Ruller R."/>
            <person name="Salamov A."/>
            <person name="Salih N.S."/>
            <person name="Samson R.A."/>
            <person name="Sandor E."/>
            <person name="Sanguinetti M."/>
            <person name="Schuetze T."/>
            <person name="Sepcic K."/>
            <person name="Shelest E."/>
            <person name="Sherlock G."/>
            <person name="Sophianopoulou V."/>
            <person name="Squina F.M."/>
            <person name="Sun H."/>
            <person name="Susca A."/>
            <person name="Todd R.B."/>
            <person name="Tsang A."/>
            <person name="Unkles S.E."/>
            <person name="van de Wiele N."/>
            <person name="van Rossen-Uffink D."/>
            <person name="Oliveira J.V."/>
            <person name="Vesth T.C."/>
            <person name="Visser J."/>
            <person name="Yu J.-H."/>
            <person name="Zhou M."/>
            <person name="Andersen M.R."/>
            <person name="Archer D.B."/>
            <person name="Baker S.E."/>
            <person name="Benoit I."/>
            <person name="Brakhage A.A."/>
            <person name="Braus G.H."/>
            <person name="Fischer R."/>
            <person name="Frisvad J.C."/>
            <person name="Goldman G.H."/>
            <person name="Houbraken J."/>
            <person name="Oakley B."/>
            <person name="Pocsi I."/>
            <person name="Scazzocchio C."/>
            <person name="Seiboth B."/>
            <person name="vanKuyk P.A."/>
            <person name="Wortman J."/>
            <person name="Dyer P.S."/>
            <person name="Grigoriev I.V."/>
        </authorList>
    </citation>
    <scope>NUCLEOTIDE SEQUENCE [LARGE SCALE GENOMIC DNA]</scope>
    <source>
        <strain evidence="3">CBS 106.47</strain>
    </source>
</reference>